<comment type="caution">
    <text evidence="1">The sequence shown here is derived from an EMBL/GenBank/DDBJ whole genome shotgun (WGS) entry which is preliminary data.</text>
</comment>
<proteinExistence type="predicted"/>
<dbReference type="RefSeq" id="WP_045356791.1">
    <property type="nucleotide sequence ID" value="NZ_BBPA01000007.1"/>
</dbReference>
<dbReference type="EMBL" id="BBPA01000007">
    <property type="protein sequence ID" value="GAL91638.1"/>
    <property type="molecule type" value="Genomic_DNA"/>
</dbReference>
<evidence type="ECO:0008006" key="3">
    <source>
        <dbReference type="Google" id="ProtNLM"/>
    </source>
</evidence>
<protein>
    <recommendedName>
        <fullName evidence="3">Nucleotide pyrophosphatase</fullName>
    </recommendedName>
</protein>
<accession>A0A0A1VQ86</accession>
<evidence type="ECO:0000313" key="2">
    <source>
        <dbReference type="Proteomes" id="UP000030321"/>
    </source>
</evidence>
<dbReference type="InterPro" id="IPR017850">
    <property type="entry name" value="Alkaline_phosphatase_core_sf"/>
</dbReference>
<dbReference type="AlphaFoldDB" id="A0A0A1VQ86"/>
<dbReference type="SUPFAM" id="SSF53649">
    <property type="entry name" value="Alkaline phosphatase-like"/>
    <property type="match status" value="1"/>
</dbReference>
<sequence>MNHPILAIEIGAGDLNLINNWVSQGNLKNLAKLLEGGASGTLENIDYYTTETKWTIFLTGCMPKTTGYWGPLKFHDGTYEMQRQQQSYNFTQYPPFYSLAKESQIAVFDIPQTIVSDQVQGVQVLGWGCHAPYVVNQSQPPQLLEDLVSKFGEHPTFRRDFINNWWDPKIVTKFCNDLKTGISRRTDICKFLLKQQNWDLFLTGFSEPHPAGHHYYHLSQPDHPLYPYKDQNGAVDDLMLELYEATDSAIGELIEAAPKDAHILIYSLQGMTNNSTDLPSMVFLPELLYRFSFPGKVALAAGEKDQLSPPIFPHLDRKTWASEVWKLKWDRNPIQRFLRGRVSDEFQEAIDQWLSAKNSPDLDSPFQLYKEKSLYAWQPTMWYKPFWSKMKAFALPTFAVEGFIRINLKDREPNGIVEPENYDKLCEELTQHLYDLKDARTGKSVIKKVVRTRENILNQDPDLPNADLVVVMADCPSDVVDSPQFGRIGPVPYHRTGGHPPEGFLIAKGLGIAPNSQLPKGQVLDLPPTILKLMGVPSPEYFEGKSLL</sequence>
<gene>
    <name evidence="1" type="ORF">N44_02351</name>
</gene>
<dbReference type="Gene3D" id="3.40.720.10">
    <property type="entry name" value="Alkaline Phosphatase, subunit A"/>
    <property type="match status" value="2"/>
</dbReference>
<dbReference type="Pfam" id="PF01663">
    <property type="entry name" value="Phosphodiest"/>
    <property type="match status" value="1"/>
</dbReference>
<reference evidence="2" key="1">
    <citation type="journal article" date="2015" name="Genome">
        <title>Whole Genome Sequence of the Non-Microcystin-Producing Microcystis aeruginosa Strain NIES-44.</title>
        <authorList>
            <person name="Okano K."/>
            <person name="Miyata N."/>
            <person name="Ozaki Y."/>
        </authorList>
    </citation>
    <scope>NUCLEOTIDE SEQUENCE [LARGE SCALE GENOMIC DNA]</scope>
    <source>
        <strain evidence="2">NIES-44</strain>
    </source>
</reference>
<evidence type="ECO:0000313" key="1">
    <source>
        <dbReference type="EMBL" id="GAL91638.1"/>
    </source>
</evidence>
<name>A0A0A1VQ86_MICAE</name>
<dbReference type="Proteomes" id="UP000030321">
    <property type="component" value="Unassembled WGS sequence"/>
</dbReference>
<dbReference type="InterPro" id="IPR002591">
    <property type="entry name" value="Phosphodiest/P_Trfase"/>
</dbReference>
<organism evidence="1 2">
    <name type="scientific">Microcystis aeruginosa NIES-44</name>
    <dbReference type="NCBI Taxonomy" id="449439"/>
    <lineage>
        <taxon>Bacteria</taxon>
        <taxon>Bacillati</taxon>
        <taxon>Cyanobacteriota</taxon>
        <taxon>Cyanophyceae</taxon>
        <taxon>Oscillatoriophycideae</taxon>
        <taxon>Chroococcales</taxon>
        <taxon>Microcystaceae</taxon>
        <taxon>Microcystis</taxon>
    </lineage>
</organism>